<dbReference type="InterPro" id="IPR000600">
    <property type="entry name" value="ROK"/>
</dbReference>
<dbReference type="InterPro" id="IPR051804">
    <property type="entry name" value="Carb_Metab_Reg_Kinase/Isom"/>
</dbReference>
<dbReference type="GO" id="GO:0046872">
    <property type="term" value="F:metal ion binding"/>
    <property type="evidence" value="ECO:0007669"/>
    <property type="project" value="UniProtKB-KW"/>
</dbReference>
<dbReference type="InterPro" id="IPR049874">
    <property type="entry name" value="ROK_cs"/>
</dbReference>
<name>A0A9D2G4A5_9LACT</name>
<dbReference type="GO" id="GO:0005524">
    <property type="term" value="F:ATP binding"/>
    <property type="evidence" value="ECO:0007669"/>
    <property type="project" value="UniProtKB-KW"/>
</dbReference>
<comment type="similarity">
    <text evidence="2">Belongs to the ROK (NagC/XylR) family.</text>
</comment>
<dbReference type="Pfam" id="PF00480">
    <property type="entry name" value="ROK"/>
    <property type="match status" value="1"/>
</dbReference>
<evidence type="ECO:0000256" key="6">
    <source>
        <dbReference type="ARBA" id="ARBA00022777"/>
    </source>
</evidence>
<dbReference type="AlphaFoldDB" id="A0A9D2G4A5"/>
<evidence type="ECO:0000313" key="15">
    <source>
        <dbReference type="Proteomes" id="UP000824106"/>
    </source>
</evidence>
<keyword evidence="7" id="KW-0862">Zinc</keyword>
<comment type="cofactor">
    <cofactor evidence="1">
        <name>Mg(2+)</name>
        <dbReference type="ChEBI" id="CHEBI:18420"/>
    </cofactor>
</comment>
<dbReference type="InterPro" id="IPR043129">
    <property type="entry name" value="ATPase_NBD"/>
</dbReference>
<organism evidence="14 15">
    <name type="scientific">Candidatus Atopostipes pullistercoris</name>
    <dbReference type="NCBI Taxonomy" id="2838467"/>
    <lineage>
        <taxon>Bacteria</taxon>
        <taxon>Bacillati</taxon>
        <taxon>Bacillota</taxon>
        <taxon>Bacilli</taxon>
        <taxon>Lactobacillales</taxon>
        <taxon>Carnobacteriaceae</taxon>
        <taxon>Atopostipes</taxon>
    </lineage>
</organism>
<dbReference type="Gene3D" id="3.30.420.40">
    <property type="match status" value="2"/>
</dbReference>
<reference evidence="14" key="2">
    <citation type="submission" date="2021-04" db="EMBL/GenBank/DDBJ databases">
        <authorList>
            <person name="Gilroy R."/>
        </authorList>
    </citation>
    <scope>NUCLEOTIDE SEQUENCE</scope>
    <source>
        <strain evidence="14">CHK169-4300</strain>
    </source>
</reference>
<dbReference type="GO" id="GO:0008865">
    <property type="term" value="F:fructokinase activity"/>
    <property type="evidence" value="ECO:0007669"/>
    <property type="project" value="UniProtKB-EC"/>
</dbReference>
<keyword evidence="3" id="KW-0808">Transferase</keyword>
<dbReference type="FunFam" id="3.30.420.40:FF:000153">
    <property type="entry name" value="Putative fructokinase"/>
    <property type="match status" value="1"/>
</dbReference>
<keyword evidence="6" id="KW-0418">Kinase</keyword>
<keyword evidence="10" id="KW-0119">Carbohydrate metabolism</keyword>
<dbReference type="EC" id="2.7.1.4" evidence="11"/>
<keyword evidence="8" id="KW-0067">ATP-binding</keyword>
<evidence type="ECO:0000256" key="13">
    <source>
        <dbReference type="ARBA" id="ARBA00074653"/>
    </source>
</evidence>
<evidence type="ECO:0000256" key="7">
    <source>
        <dbReference type="ARBA" id="ARBA00022833"/>
    </source>
</evidence>
<evidence type="ECO:0000256" key="1">
    <source>
        <dbReference type="ARBA" id="ARBA00001946"/>
    </source>
</evidence>
<dbReference type="SUPFAM" id="SSF53067">
    <property type="entry name" value="Actin-like ATPase domain"/>
    <property type="match status" value="1"/>
</dbReference>
<evidence type="ECO:0000256" key="12">
    <source>
        <dbReference type="ARBA" id="ARBA00048451"/>
    </source>
</evidence>
<proteinExistence type="inferred from homology"/>
<evidence type="ECO:0000256" key="3">
    <source>
        <dbReference type="ARBA" id="ARBA00022679"/>
    </source>
</evidence>
<evidence type="ECO:0000256" key="11">
    <source>
        <dbReference type="ARBA" id="ARBA00038887"/>
    </source>
</evidence>
<evidence type="ECO:0000256" key="2">
    <source>
        <dbReference type="ARBA" id="ARBA00006479"/>
    </source>
</evidence>
<accession>A0A9D2G4A5</accession>
<reference evidence="14" key="1">
    <citation type="journal article" date="2021" name="PeerJ">
        <title>Extensive microbial diversity within the chicken gut microbiome revealed by metagenomics and culture.</title>
        <authorList>
            <person name="Gilroy R."/>
            <person name="Ravi A."/>
            <person name="Getino M."/>
            <person name="Pursley I."/>
            <person name="Horton D.L."/>
            <person name="Alikhan N.F."/>
            <person name="Baker D."/>
            <person name="Gharbi K."/>
            <person name="Hall N."/>
            <person name="Watson M."/>
            <person name="Adriaenssens E.M."/>
            <person name="Foster-Nyarko E."/>
            <person name="Jarju S."/>
            <person name="Secka A."/>
            <person name="Antonio M."/>
            <person name="Oren A."/>
            <person name="Chaudhuri R.R."/>
            <person name="La Ragione R."/>
            <person name="Hildebrand F."/>
            <person name="Pallen M.J."/>
        </authorList>
    </citation>
    <scope>NUCLEOTIDE SEQUENCE</scope>
    <source>
        <strain evidence="14">CHK169-4300</strain>
    </source>
</reference>
<evidence type="ECO:0000256" key="5">
    <source>
        <dbReference type="ARBA" id="ARBA00022741"/>
    </source>
</evidence>
<keyword evidence="5" id="KW-0547">Nucleotide-binding</keyword>
<dbReference type="PANTHER" id="PTHR42742">
    <property type="entry name" value="TRANSCRIPTIONAL REPRESSOR MPRA"/>
    <property type="match status" value="1"/>
</dbReference>
<evidence type="ECO:0000256" key="10">
    <source>
        <dbReference type="ARBA" id="ARBA00023277"/>
    </source>
</evidence>
<comment type="catalytic activity">
    <reaction evidence="12">
        <text>D-fructose + ATP = D-fructose 6-phosphate + ADP + H(+)</text>
        <dbReference type="Rhea" id="RHEA:16125"/>
        <dbReference type="ChEBI" id="CHEBI:15378"/>
        <dbReference type="ChEBI" id="CHEBI:30616"/>
        <dbReference type="ChEBI" id="CHEBI:37721"/>
        <dbReference type="ChEBI" id="CHEBI:61527"/>
        <dbReference type="ChEBI" id="CHEBI:456216"/>
        <dbReference type="EC" id="2.7.1.4"/>
    </reaction>
</comment>
<dbReference type="PROSITE" id="PS01125">
    <property type="entry name" value="ROK"/>
    <property type="match status" value="1"/>
</dbReference>
<gene>
    <name evidence="14" type="ORF">H9808_08970</name>
</gene>
<keyword evidence="9" id="KW-0460">Magnesium</keyword>
<evidence type="ECO:0000256" key="9">
    <source>
        <dbReference type="ARBA" id="ARBA00022842"/>
    </source>
</evidence>
<dbReference type="Proteomes" id="UP000824106">
    <property type="component" value="Unassembled WGS sequence"/>
</dbReference>
<protein>
    <recommendedName>
        <fullName evidence="13">Fructokinase</fullName>
        <ecNumber evidence="11">2.7.1.4</ecNumber>
    </recommendedName>
</protein>
<evidence type="ECO:0000256" key="4">
    <source>
        <dbReference type="ARBA" id="ARBA00022723"/>
    </source>
</evidence>
<evidence type="ECO:0000313" key="14">
    <source>
        <dbReference type="EMBL" id="HIZ71875.1"/>
    </source>
</evidence>
<dbReference type="FunFam" id="3.30.420.40:FF:000136">
    <property type="entry name" value="Putative fructokinase"/>
    <property type="match status" value="1"/>
</dbReference>
<sequence length="287" mass="31143">MLGAIEAGGTKFICAVSDDELNIIEKISIPTTEPEETFAKVFAFFDRFDLKAIGIGSFGPIDTDKQSSTYGYITSTPKLKWQNTDFQGVFARRYQVPVGWNTDVNAAALGEVSLGAARDKDSCVYITVGTGIGGGAFINGEPLTGISHPEMGHFYPPKHAEDTYEGCCDFHGDCLEGLASGPAIEGRFGIKAEQLSKDHKAWDIEAHYLAHAAMAYTTILSPACIIFGGGVMNQDHLIEKVREKFEEILNNYLRLPSLDEYIILPGLGDEAGIKGSLLLAKRALKNI</sequence>
<dbReference type="EMBL" id="DXAZ01000153">
    <property type="protein sequence ID" value="HIZ71875.1"/>
    <property type="molecule type" value="Genomic_DNA"/>
</dbReference>
<comment type="caution">
    <text evidence="14">The sequence shown here is derived from an EMBL/GenBank/DDBJ whole genome shotgun (WGS) entry which is preliminary data.</text>
</comment>
<evidence type="ECO:0000256" key="8">
    <source>
        <dbReference type="ARBA" id="ARBA00022840"/>
    </source>
</evidence>
<dbReference type="CDD" id="cd24067">
    <property type="entry name" value="ASKHA_NBD_ROK_BsFRK-like"/>
    <property type="match status" value="1"/>
</dbReference>
<dbReference type="PANTHER" id="PTHR42742:SF3">
    <property type="entry name" value="FRUCTOKINASE"/>
    <property type="match status" value="1"/>
</dbReference>
<keyword evidence="4" id="KW-0479">Metal-binding</keyword>